<keyword evidence="9" id="KW-0406">Ion transport</keyword>
<sequence>MSHGAWLQLPLVFLAAAVLAVPLARWLRLGSILGYLVAGVLIGPAVLGLIPESTAIPEVAELGVVLMLFLVGLELEPKRLWAMRRPIFGWGSVQLLGCAAALAVVGLCLGYPWRLTVVVSLGLAMSSTAVALAVMAERNLGRTTAGESILSVALLQDIAAIPVLALVPILAVSGAHDDGDGKTWLAAAKAIGAIVVIIFGGRLLLRPALRWIAHSKTPEIFTAAALLLVLGTAALMQLVGLSMALGAFLAGVLLAESEYRRELETDLEPFKGLLLGLFFIAVGMGLDLKAVAAQPGLVVLLVTALLACKILVLATMAKAMKIPLVERPAFVILLAQGGEFGFVVFQLAQSEGMINAAQNSALVASVALSLALTPLLLTGGDRLMSQKLARRAARKRGEAPPPPPAPIIIAGSGRYGQVVARMLRSNGIEATVLDHDSEAIESLRRFGWTVYYGDATRLDMLKTAGAATARILVIAIDDIGQSVEIAELAREHFPQLTVVARARNVQHYYQLHEAGVRHIERETFDSALMSARSVLELTGMEPHAARRQAMRFRRHNIEVLGRMVPLQGDENALIAAAKLGRQQFEQQMAAEREAEEAHRRAQRTGWDRPDAGPAA</sequence>
<dbReference type="NCBIfam" id="TIGR00932">
    <property type="entry name" value="2a37"/>
    <property type="match status" value="1"/>
</dbReference>
<dbReference type="PANTHER" id="PTHR46157:SF4">
    <property type="entry name" value="K(+) EFFLUX ANTIPORTER 3, CHLOROPLASTIC"/>
    <property type="match status" value="1"/>
</dbReference>
<evidence type="ECO:0000256" key="4">
    <source>
        <dbReference type="ARBA" id="ARBA00022449"/>
    </source>
</evidence>
<dbReference type="Proteomes" id="UP001180536">
    <property type="component" value="Unassembled WGS sequence"/>
</dbReference>
<comment type="subcellular location">
    <subcellularLocation>
        <location evidence="1">Membrane</location>
        <topology evidence="1">Multi-pass membrane protein</topology>
    </subcellularLocation>
</comment>
<dbReference type="Gene3D" id="1.20.1530.20">
    <property type="match status" value="1"/>
</dbReference>
<dbReference type="EMBL" id="JAVDXQ010000001">
    <property type="protein sequence ID" value="MDR7295565.1"/>
    <property type="molecule type" value="Genomic_DNA"/>
</dbReference>
<dbReference type="SUPFAM" id="SSF51735">
    <property type="entry name" value="NAD(P)-binding Rossmann-fold domains"/>
    <property type="match status" value="1"/>
</dbReference>
<evidence type="ECO:0000256" key="1">
    <source>
        <dbReference type="ARBA" id="ARBA00004141"/>
    </source>
</evidence>
<dbReference type="PROSITE" id="PS51201">
    <property type="entry name" value="RCK_N"/>
    <property type="match status" value="1"/>
</dbReference>
<feature type="domain" description="RCK N-terminal" evidence="13">
    <location>
        <begin position="404"/>
        <end position="520"/>
    </location>
</feature>
<feature type="transmembrane region" description="Helical" evidence="12">
    <location>
        <begin position="32"/>
        <end position="50"/>
    </location>
</feature>
<feature type="transmembrane region" description="Helical" evidence="12">
    <location>
        <begin position="113"/>
        <end position="136"/>
    </location>
</feature>
<feature type="region of interest" description="Disordered" evidence="11">
    <location>
        <begin position="585"/>
        <end position="615"/>
    </location>
</feature>
<evidence type="ECO:0000259" key="13">
    <source>
        <dbReference type="PROSITE" id="PS51201"/>
    </source>
</evidence>
<evidence type="ECO:0000256" key="6">
    <source>
        <dbReference type="ARBA" id="ARBA00022692"/>
    </source>
</evidence>
<dbReference type="PANTHER" id="PTHR46157">
    <property type="entry name" value="K(+) EFFLUX ANTIPORTER 3, CHLOROPLASTIC"/>
    <property type="match status" value="1"/>
</dbReference>
<evidence type="ECO:0000256" key="7">
    <source>
        <dbReference type="ARBA" id="ARBA00022958"/>
    </source>
</evidence>
<evidence type="ECO:0000256" key="8">
    <source>
        <dbReference type="ARBA" id="ARBA00022989"/>
    </source>
</evidence>
<feature type="transmembrane region" description="Helical" evidence="12">
    <location>
        <begin position="56"/>
        <end position="75"/>
    </location>
</feature>
<dbReference type="InterPro" id="IPR006153">
    <property type="entry name" value="Cation/H_exchanger_TM"/>
</dbReference>
<evidence type="ECO:0000256" key="12">
    <source>
        <dbReference type="SAM" id="Phobius"/>
    </source>
</evidence>
<evidence type="ECO:0000256" key="11">
    <source>
        <dbReference type="SAM" id="MobiDB-lite"/>
    </source>
</evidence>
<feature type="transmembrane region" description="Helical" evidence="12">
    <location>
        <begin position="360"/>
        <end position="380"/>
    </location>
</feature>
<keyword evidence="3" id="KW-0813">Transport</keyword>
<accession>A0ABU1Z4N5</accession>
<dbReference type="RefSeq" id="WP_056877372.1">
    <property type="nucleotide sequence ID" value="NZ_JAVDXQ010000001.1"/>
</dbReference>
<dbReference type="Pfam" id="PF02254">
    <property type="entry name" value="TrkA_N"/>
    <property type="match status" value="1"/>
</dbReference>
<evidence type="ECO:0000313" key="15">
    <source>
        <dbReference type="Proteomes" id="UP001180536"/>
    </source>
</evidence>
<keyword evidence="4" id="KW-0050">Antiport</keyword>
<feature type="transmembrane region" description="Helical" evidence="12">
    <location>
        <begin position="148"/>
        <end position="172"/>
    </location>
</feature>
<dbReference type="InterPro" id="IPR036291">
    <property type="entry name" value="NAD(P)-bd_dom_sf"/>
</dbReference>
<organism evidence="14 15">
    <name type="scientific">Pelomonas aquatica</name>
    <dbReference type="NCBI Taxonomy" id="431058"/>
    <lineage>
        <taxon>Bacteria</taxon>
        <taxon>Pseudomonadati</taxon>
        <taxon>Pseudomonadota</taxon>
        <taxon>Betaproteobacteria</taxon>
        <taxon>Burkholderiales</taxon>
        <taxon>Sphaerotilaceae</taxon>
        <taxon>Roseateles</taxon>
    </lineage>
</organism>
<dbReference type="NCBIfam" id="NF002924">
    <property type="entry name" value="PRK03562.1"/>
    <property type="match status" value="1"/>
</dbReference>
<name>A0ABU1Z4N5_9BURK</name>
<evidence type="ECO:0000256" key="3">
    <source>
        <dbReference type="ARBA" id="ARBA00022448"/>
    </source>
</evidence>
<evidence type="ECO:0000256" key="10">
    <source>
        <dbReference type="ARBA" id="ARBA00023136"/>
    </source>
</evidence>
<dbReference type="InterPro" id="IPR038770">
    <property type="entry name" value="Na+/solute_symporter_sf"/>
</dbReference>
<evidence type="ECO:0000256" key="2">
    <source>
        <dbReference type="ARBA" id="ARBA00005551"/>
    </source>
</evidence>
<feature type="transmembrane region" description="Helical" evidence="12">
    <location>
        <begin position="297"/>
        <end position="317"/>
    </location>
</feature>
<keyword evidence="10 12" id="KW-0472">Membrane</keyword>
<protein>
    <submittedName>
        <fullName evidence="14">Glutathione-regulated potassium-efflux system ancillary protein KefC</fullName>
    </submittedName>
</protein>
<keyword evidence="8 12" id="KW-1133">Transmembrane helix</keyword>
<feature type="transmembrane region" description="Helical" evidence="12">
    <location>
        <begin position="6"/>
        <end position="25"/>
    </location>
</feature>
<reference evidence="14 15" key="1">
    <citation type="submission" date="2023-07" db="EMBL/GenBank/DDBJ databases">
        <title>Sorghum-associated microbial communities from plants grown in Nebraska, USA.</title>
        <authorList>
            <person name="Schachtman D."/>
        </authorList>
    </citation>
    <scope>NUCLEOTIDE SEQUENCE [LARGE SCALE GENOMIC DNA]</scope>
    <source>
        <strain evidence="14 15">BE310</strain>
    </source>
</reference>
<evidence type="ECO:0000313" key="14">
    <source>
        <dbReference type="EMBL" id="MDR7295565.1"/>
    </source>
</evidence>
<dbReference type="InterPro" id="IPR004771">
    <property type="entry name" value="K/H_exchanger"/>
</dbReference>
<dbReference type="InterPro" id="IPR003148">
    <property type="entry name" value="RCK_N"/>
</dbReference>
<keyword evidence="6 12" id="KW-0812">Transmembrane</keyword>
<evidence type="ECO:0000256" key="5">
    <source>
        <dbReference type="ARBA" id="ARBA00022538"/>
    </source>
</evidence>
<feature type="transmembrane region" description="Helical" evidence="12">
    <location>
        <begin position="87"/>
        <end position="107"/>
    </location>
</feature>
<proteinExistence type="inferred from homology"/>
<dbReference type="Pfam" id="PF00999">
    <property type="entry name" value="Na_H_Exchanger"/>
    <property type="match status" value="1"/>
</dbReference>
<feature type="compositionally biased region" description="Basic and acidic residues" evidence="11">
    <location>
        <begin position="590"/>
        <end position="615"/>
    </location>
</feature>
<dbReference type="Gene3D" id="3.40.50.720">
    <property type="entry name" value="NAD(P)-binding Rossmann-like Domain"/>
    <property type="match status" value="1"/>
</dbReference>
<keyword evidence="5" id="KW-0633">Potassium transport</keyword>
<comment type="caution">
    <text evidence="14">The sequence shown here is derived from an EMBL/GenBank/DDBJ whole genome shotgun (WGS) entry which is preliminary data.</text>
</comment>
<keyword evidence="7" id="KW-0630">Potassium</keyword>
<evidence type="ECO:0000256" key="9">
    <source>
        <dbReference type="ARBA" id="ARBA00023065"/>
    </source>
</evidence>
<comment type="similarity">
    <text evidence="2">Belongs to the monovalent cation:proton antiporter 2 (CPA2) transporter (TC 2.A.37) family.</text>
</comment>
<gene>
    <name evidence="14" type="ORF">J2X16_000886</name>
</gene>
<feature type="transmembrane region" description="Helical" evidence="12">
    <location>
        <begin position="184"/>
        <end position="205"/>
    </location>
</feature>
<keyword evidence="15" id="KW-1185">Reference proteome</keyword>